<protein>
    <submittedName>
        <fullName evidence="1">Uncharacterized protein</fullName>
    </submittedName>
</protein>
<sequence length="350" mass="36151">MAAPVPFNFTSSAATIAGDLYLPSGNGPFPTVITAPGFGGVKEMLIPDWCRAFASSGIACMGFDYPGFGASGDAPGGVRQEVDPDQQVQSLTDGLDALVKDPRIDKNKLGMWGTSLSGGHTITITASDPRIKADVPIIPFISAASEGIDIETLAPVIAQDMAQRMMGRPGKTIPSAGPPGSVAVMNTDGALDWMNAMAANAKTFKNEVLVSSLLKMATYNTGPAAKKIKVPTFVITAKDDTITPSNSSHDALEGVAGVEFKDFPGTHFGLFADEKAVNGEPGHYEEVIDLTVAHFKKHLLDGGLVTGGAAAGPNEPAEGGTELGGDSAPANGSAPAPPCTKRNMRRGSRI</sequence>
<name>A0ACC3DQ63_9PEZI</name>
<dbReference type="Proteomes" id="UP001186974">
    <property type="component" value="Unassembled WGS sequence"/>
</dbReference>
<evidence type="ECO:0000313" key="2">
    <source>
        <dbReference type="Proteomes" id="UP001186974"/>
    </source>
</evidence>
<comment type="caution">
    <text evidence="1">The sequence shown here is derived from an EMBL/GenBank/DDBJ whole genome shotgun (WGS) entry which is preliminary data.</text>
</comment>
<keyword evidence="2" id="KW-1185">Reference proteome</keyword>
<dbReference type="EMBL" id="JAWDJW010001577">
    <property type="protein sequence ID" value="KAK3078837.1"/>
    <property type="molecule type" value="Genomic_DNA"/>
</dbReference>
<reference evidence="1" key="1">
    <citation type="submission" date="2024-09" db="EMBL/GenBank/DDBJ databases">
        <title>Black Yeasts Isolated from many extreme environments.</title>
        <authorList>
            <person name="Coleine C."/>
            <person name="Stajich J.E."/>
            <person name="Selbmann L."/>
        </authorList>
    </citation>
    <scope>NUCLEOTIDE SEQUENCE</scope>
    <source>
        <strain evidence="1">CCFEE 5737</strain>
    </source>
</reference>
<gene>
    <name evidence="1" type="ORF">LTS18_006500</name>
</gene>
<organism evidence="1 2">
    <name type="scientific">Coniosporium uncinatum</name>
    <dbReference type="NCBI Taxonomy" id="93489"/>
    <lineage>
        <taxon>Eukaryota</taxon>
        <taxon>Fungi</taxon>
        <taxon>Dikarya</taxon>
        <taxon>Ascomycota</taxon>
        <taxon>Pezizomycotina</taxon>
        <taxon>Dothideomycetes</taxon>
        <taxon>Dothideomycetes incertae sedis</taxon>
        <taxon>Coniosporium</taxon>
    </lineage>
</organism>
<accession>A0ACC3DQ63</accession>
<evidence type="ECO:0000313" key="1">
    <source>
        <dbReference type="EMBL" id="KAK3078837.1"/>
    </source>
</evidence>
<proteinExistence type="predicted"/>